<feature type="domain" description="PAC" evidence="11">
    <location>
        <begin position="279"/>
        <end position="331"/>
    </location>
</feature>
<dbReference type="CDD" id="cd00130">
    <property type="entry name" value="PAS"/>
    <property type="match status" value="3"/>
</dbReference>
<dbReference type="SMART" id="SM00086">
    <property type="entry name" value="PAC"/>
    <property type="match status" value="4"/>
</dbReference>
<dbReference type="InterPro" id="IPR011006">
    <property type="entry name" value="CheY-like_superfamily"/>
</dbReference>
<dbReference type="RefSeq" id="WP_093120436.1">
    <property type="nucleotide sequence ID" value="NZ_FODS01000034.1"/>
</dbReference>
<dbReference type="SMART" id="SM00091">
    <property type="entry name" value="PAS"/>
    <property type="match status" value="4"/>
</dbReference>
<name>A0A1H8VTV3_9RHOB</name>
<dbReference type="InterPro" id="IPR003594">
    <property type="entry name" value="HATPase_dom"/>
</dbReference>
<dbReference type="GO" id="GO:0000155">
    <property type="term" value="F:phosphorelay sensor kinase activity"/>
    <property type="evidence" value="ECO:0007669"/>
    <property type="project" value="InterPro"/>
</dbReference>
<protein>
    <recommendedName>
        <fullName evidence="2">histidine kinase</fullName>
        <ecNumber evidence="2">2.7.13.3</ecNumber>
    </recommendedName>
</protein>
<feature type="domain" description="PAS" evidence="10">
    <location>
        <begin position="332"/>
        <end position="402"/>
    </location>
</feature>
<dbReference type="InterPro" id="IPR036890">
    <property type="entry name" value="HATPase_C_sf"/>
</dbReference>
<dbReference type="Pfam" id="PF00512">
    <property type="entry name" value="HisKA"/>
    <property type="match status" value="1"/>
</dbReference>
<gene>
    <name evidence="12" type="ORF">SAMN04490248_13410</name>
</gene>
<sequence>MTEMPMFAALALAALLFALAVSLIVLQRLHRAVRRMLDAAPREEGGEGARMSGVLHDLRRLEERFDEMNAQLEAQAATLEQACELANLGTWTLLPDLKSVRTMPHMRAILGFPEEEDIVRIDALRERIVAEDCAAFDAALERAMQERRTTDVEFRALDAVGNVRVFRALTGPSGALPDETHGGISGIIQDITDLRRNEAALARSLRLERQAGEVARIGGWHYEVATRRLSGTQEKANLVGADGGEPLTIEGQIARFEDENDRKRIEQGFWTCVGAGTRFDEIARFRRLDGKETWLRVIGEAERDQSGEIVGVYGALQDVGESVGAQRAKDEAQALLQTILDSLGDGFVIHARDGTIQYMNRKAHGILGVPDLDLVGGNIWQDLHKAVGTQFGQLISDALETGEIQTFEGEIDTPDQWIKVKIHPTPAGVAIYFNDVTGERETRVRLRLLDAAMSRLKDVVMITDAKTLDLPGPRVVFVNEAFTTTTGYSQDEILGATPRMLQGPDTERERLDEIRTALQARQSIRTELTNYRKDGSSFTTEIDVNPLFDAAGECTHFVSVQRDTTERREDEERLLAREEQFRLASLASQDIIWDWDMLTGIIWNSDNSEAIFGTVSEWHVENNPEGRIENILERIHPDDRLKIIESLDAALTGDAQTWHCEYRVRAHDGTWRIMTDKAFILREDDGAPRRMVGAMSDVTDLRLLDAQLHQSKKLETVGQLTGGIAHDFNNLLTIILGNCDILLDDIDDESAFRPLLQSIEDAAERGARISSDLLAFSRRQPLELRATDINALIRRSHRLFDRAVDASVEIRYDLTDSPTVAYVDPDKLEAALLNLVLNASAAIEQEGSITVRTRSTSIHDDDTNFECGPGEFVEVDVIDDGSGMPPEVAERAFEPFFTTKDPGVGTGMGLSSVYGMVKQSGGHASIDSEPGKGTTIVLCLPIAHEAELALPTESPKVTDLRGEHRILVAEDDADLRSFVSTVLGRRGYRVVEIENGKSALELLEKDDDFDLLLTDIVMPGGVNGVQLAKKAQKMHPDLKILFTSGYSRGSLPKERQVPSDIPMLYKPFRTNELVERVKDALAGRVASIS</sequence>
<dbReference type="Pfam" id="PF08448">
    <property type="entry name" value="PAS_4"/>
    <property type="match status" value="1"/>
</dbReference>
<dbReference type="InterPro" id="IPR000014">
    <property type="entry name" value="PAS"/>
</dbReference>
<evidence type="ECO:0000256" key="3">
    <source>
        <dbReference type="ARBA" id="ARBA00022553"/>
    </source>
</evidence>
<dbReference type="PANTHER" id="PTHR43304">
    <property type="entry name" value="PHYTOCHROME-LIKE PROTEIN CPH1"/>
    <property type="match status" value="1"/>
</dbReference>
<feature type="domain" description="Histidine kinase" evidence="8">
    <location>
        <begin position="723"/>
        <end position="944"/>
    </location>
</feature>
<dbReference type="SMART" id="SM00387">
    <property type="entry name" value="HATPase_c"/>
    <property type="match status" value="1"/>
</dbReference>
<evidence type="ECO:0000256" key="1">
    <source>
        <dbReference type="ARBA" id="ARBA00000085"/>
    </source>
</evidence>
<evidence type="ECO:0000256" key="7">
    <source>
        <dbReference type="SAM" id="Coils"/>
    </source>
</evidence>
<accession>A0A1H8VTV3</accession>
<feature type="domain" description="PAS" evidence="10">
    <location>
        <begin position="577"/>
        <end position="654"/>
    </location>
</feature>
<dbReference type="Proteomes" id="UP000198893">
    <property type="component" value="Unassembled WGS sequence"/>
</dbReference>
<dbReference type="Pfam" id="PF08447">
    <property type="entry name" value="PAS_3"/>
    <property type="match status" value="2"/>
</dbReference>
<dbReference type="InterPro" id="IPR035965">
    <property type="entry name" value="PAS-like_dom_sf"/>
</dbReference>
<dbReference type="InterPro" id="IPR001789">
    <property type="entry name" value="Sig_transdc_resp-reg_receiver"/>
</dbReference>
<dbReference type="Pfam" id="PF13426">
    <property type="entry name" value="PAS_9"/>
    <property type="match status" value="1"/>
</dbReference>
<dbReference type="PROSITE" id="PS50112">
    <property type="entry name" value="PAS"/>
    <property type="match status" value="3"/>
</dbReference>
<dbReference type="Gene3D" id="3.30.450.20">
    <property type="entry name" value="PAS domain"/>
    <property type="match status" value="5"/>
</dbReference>
<dbReference type="InterPro" id="IPR003661">
    <property type="entry name" value="HisK_dim/P_dom"/>
</dbReference>
<keyword evidence="7" id="KW-0175">Coiled coil</keyword>
<keyword evidence="5" id="KW-0418">Kinase</keyword>
<dbReference type="Gene3D" id="1.10.287.130">
    <property type="match status" value="1"/>
</dbReference>
<dbReference type="OrthoDB" id="9796100at2"/>
<feature type="domain" description="Response regulatory" evidence="9">
    <location>
        <begin position="965"/>
        <end position="1081"/>
    </location>
</feature>
<dbReference type="Pfam" id="PF00072">
    <property type="entry name" value="Response_reg"/>
    <property type="match status" value="1"/>
</dbReference>
<dbReference type="PRINTS" id="PR00344">
    <property type="entry name" value="BCTRLSENSOR"/>
</dbReference>
<dbReference type="AlphaFoldDB" id="A0A1H8VTV3"/>
<feature type="domain" description="PAC" evidence="11">
    <location>
        <begin position="658"/>
        <end position="710"/>
    </location>
</feature>
<dbReference type="SMART" id="SM00448">
    <property type="entry name" value="REC"/>
    <property type="match status" value="1"/>
</dbReference>
<dbReference type="SUPFAM" id="SSF47384">
    <property type="entry name" value="Homodimeric domain of signal transducing histidine kinase"/>
    <property type="match status" value="1"/>
</dbReference>
<dbReference type="InterPro" id="IPR013655">
    <property type="entry name" value="PAS_fold_3"/>
</dbReference>
<evidence type="ECO:0000256" key="2">
    <source>
        <dbReference type="ARBA" id="ARBA00012438"/>
    </source>
</evidence>
<evidence type="ECO:0000259" key="8">
    <source>
        <dbReference type="PROSITE" id="PS50109"/>
    </source>
</evidence>
<reference evidence="12 13" key="1">
    <citation type="submission" date="2016-10" db="EMBL/GenBank/DDBJ databases">
        <authorList>
            <person name="de Groot N.N."/>
        </authorList>
    </citation>
    <scope>NUCLEOTIDE SEQUENCE [LARGE SCALE GENOMIC DNA]</scope>
    <source>
        <strain evidence="12 13">DSM 27842</strain>
    </source>
</reference>
<dbReference type="Pfam" id="PF02518">
    <property type="entry name" value="HATPase_c"/>
    <property type="match status" value="1"/>
</dbReference>
<proteinExistence type="predicted"/>
<dbReference type="Gene3D" id="3.40.50.2300">
    <property type="match status" value="1"/>
</dbReference>
<dbReference type="InterPro" id="IPR036097">
    <property type="entry name" value="HisK_dim/P_sf"/>
</dbReference>
<evidence type="ECO:0000313" key="13">
    <source>
        <dbReference type="Proteomes" id="UP000198893"/>
    </source>
</evidence>
<keyword evidence="13" id="KW-1185">Reference proteome</keyword>
<dbReference type="NCBIfam" id="TIGR00229">
    <property type="entry name" value="sensory_box"/>
    <property type="match status" value="2"/>
</dbReference>
<dbReference type="InterPro" id="IPR013656">
    <property type="entry name" value="PAS_4"/>
</dbReference>
<evidence type="ECO:0000313" key="12">
    <source>
        <dbReference type="EMBL" id="SEP18785.1"/>
    </source>
</evidence>
<dbReference type="InterPro" id="IPR001610">
    <property type="entry name" value="PAC"/>
</dbReference>
<feature type="domain" description="PAS" evidence="10">
    <location>
        <begin position="445"/>
        <end position="521"/>
    </location>
</feature>
<dbReference type="STRING" id="569882.SAMN04490248_13410"/>
<evidence type="ECO:0000256" key="4">
    <source>
        <dbReference type="ARBA" id="ARBA00022679"/>
    </source>
</evidence>
<dbReference type="SUPFAM" id="SSF52172">
    <property type="entry name" value="CheY-like"/>
    <property type="match status" value="1"/>
</dbReference>
<evidence type="ECO:0000259" key="10">
    <source>
        <dbReference type="PROSITE" id="PS50112"/>
    </source>
</evidence>
<dbReference type="InterPro" id="IPR000700">
    <property type="entry name" value="PAS-assoc_C"/>
</dbReference>
<evidence type="ECO:0000256" key="6">
    <source>
        <dbReference type="PROSITE-ProRule" id="PRU00169"/>
    </source>
</evidence>
<dbReference type="CDD" id="cd00082">
    <property type="entry name" value="HisKA"/>
    <property type="match status" value="1"/>
</dbReference>
<dbReference type="InterPro" id="IPR004358">
    <property type="entry name" value="Sig_transdc_His_kin-like_C"/>
</dbReference>
<dbReference type="SMART" id="SM00388">
    <property type="entry name" value="HisKA"/>
    <property type="match status" value="1"/>
</dbReference>
<feature type="coiled-coil region" evidence="7">
    <location>
        <begin position="51"/>
        <end position="82"/>
    </location>
</feature>
<dbReference type="PROSITE" id="PS50113">
    <property type="entry name" value="PAC"/>
    <property type="match status" value="3"/>
</dbReference>
<dbReference type="Gene3D" id="3.30.565.10">
    <property type="entry name" value="Histidine kinase-like ATPase, C-terminal domain"/>
    <property type="match status" value="1"/>
</dbReference>
<keyword evidence="3 6" id="KW-0597">Phosphoprotein</keyword>
<keyword evidence="4" id="KW-0808">Transferase</keyword>
<dbReference type="InterPro" id="IPR005467">
    <property type="entry name" value="His_kinase_dom"/>
</dbReference>
<feature type="domain" description="PAC" evidence="11">
    <location>
        <begin position="522"/>
        <end position="576"/>
    </location>
</feature>
<dbReference type="EMBL" id="FODS01000034">
    <property type="protein sequence ID" value="SEP18785.1"/>
    <property type="molecule type" value="Genomic_DNA"/>
</dbReference>
<dbReference type="SUPFAM" id="SSF55874">
    <property type="entry name" value="ATPase domain of HSP90 chaperone/DNA topoisomerase II/histidine kinase"/>
    <property type="match status" value="1"/>
</dbReference>
<feature type="modified residue" description="4-aspartylphosphate" evidence="6">
    <location>
        <position position="1015"/>
    </location>
</feature>
<dbReference type="PROSITE" id="PS50109">
    <property type="entry name" value="HIS_KIN"/>
    <property type="match status" value="1"/>
</dbReference>
<evidence type="ECO:0000256" key="5">
    <source>
        <dbReference type="ARBA" id="ARBA00022777"/>
    </source>
</evidence>
<dbReference type="SUPFAM" id="SSF55785">
    <property type="entry name" value="PYP-like sensor domain (PAS domain)"/>
    <property type="match status" value="5"/>
</dbReference>
<dbReference type="EC" id="2.7.13.3" evidence="2"/>
<dbReference type="PROSITE" id="PS50110">
    <property type="entry name" value="RESPONSE_REGULATORY"/>
    <property type="match status" value="1"/>
</dbReference>
<organism evidence="12 13">
    <name type="scientific">Salinihabitans flavidus</name>
    <dbReference type="NCBI Taxonomy" id="569882"/>
    <lineage>
        <taxon>Bacteria</taxon>
        <taxon>Pseudomonadati</taxon>
        <taxon>Pseudomonadota</taxon>
        <taxon>Alphaproteobacteria</taxon>
        <taxon>Rhodobacterales</taxon>
        <taxon>Roseobacteraceae</taxon>
        <taxon>Salinihabitans</taxon>
    </lineage>
</organism>
<evidence type="ECO:0000259" key="11">
    <source>
        <dbReference type="PROSITE" id="PS50113"/>
    </source>
</evidence>
<dbReference type="InterPro" id="IPR052162">
    <property type="entry name" value="Sensor_kinase/Photoreceptor"/>
</dbReference>
<comment type="catalytic activity">
    <reaction evidence="1">
        <text>ATP + protein L-histidine = ADP + protein N-phospho-L-histidine.</text>
        <dbReference type="EC" id="2.7.13.3"/>
    </reaction>
</comment>
<dbReference type="PANTHER" id="PTHR43304:SF1">
    <property type="entry name" value="PAC DOMAIN-CONTAINING PROTEIN"/>
    <property type="match status" value="1"/>
</dbReference>
<evidence type="ECO:0000259" key="9">
    <source>
        <dbReference type="PROSITE" id="PS50110"/>
    </source>
</evidence>